<evidence type="ECO:0000256" key="7">
    <source>
        <dbReference type="ARBA" id="ARBA00023295"/>
    </source>
</evidence>
<comment type="similarity">
    <text evidence="2">Belongs to the glycosyl hydrolase 51 family.</text>
</comment>
<dbReference type="GO" id="GO:0046373">
    <property type="term" value="P:L-arabinose metabolic process"/>
    <property type="evidence" value="ECO:0007669"/>
    <property type="project" value="InterPro"/>
</dbReference>
<evidence type="ECO:0000259" key="8">
    <source>
        <dbReference type="SMART" id="SM00813"/>
    </source>
</evidence>
<evidence type="ECO:0000256" key="6">
    <source>
        <dbReference type="ARBA" id="ARBA00023277"/>
    </source>
</evidence>
<dbReference type="Gene3D" id="3.20.20.80">
    <property type="entry name" value="Glycosidases"/>
    <property type="match status" value="1"/>
</dbReference>
<keyword evidence="7" id="KW-0326">Glycosidase</keyword>
<dbReference type="Pfam" id="PF22848">
    <property type="entry name" value="ASD1_dom"/>
    <property type="match status" value="1"/>
</dbReference>
<dbReference type="GO" id="GO:0000272">
    <property type="term" value="P:polysaccharide catabolic process"/>
    <property type="evidence" value="ECO:0007669"/>
    <property type="project" value="TreeGrafter"/>
</dbReference>
<dbReference type="EMBL" id="BMGT01000001">
    <property type="protein sequence ID" value="GGG69678.1"/>
    <property type="molecule type" value="Genomic_DNA"/>
</dbReference>
<evidence type="ECO:0000256" key="2">
    <source>
        <dbReference type="ARBA" id="ARBA00007186"/>
    </source>
</evidence>
<keyword evidence="5" id="KW-0378">Hydrolase</keyword>
<sequence length="480" mass="53237">MIRADVEIARIHPELHGQFAEHLGSCIYGGLWVGRESPIPNTNGFRADAVRWLKELGVPVLRWPGGCFADDYHWRDGVGPPKSRPRSLNVSWGNVIEDNSFGTHEFMELCRLIGAEPYLAGNVGSATPREMRDWVEYCNQPSGTTLSDLRISNGAKEPFRVKYWGVGNESWGCGGNMPAHYYGELYRRYSTFLHDIGGTELFLIASGPSGDDVRWTRELLDVCQTHMPAGLSMHYYSGGPAEATHFSAKQAEEQFAIFQSVEQAIIHQREVVNGYYHGDETALILDEWGVWDATDPIDEQKRGKLWQQSTMRSAVAAGLGLNLFNRQADKLYMCNIAQVMNVLQSLLLTDGPEGKNSVRTTTYFAFMLFKAHRGNMSVMTRADSDSPHSVSLSASRTDRSLVVSLVNSSATKAVTVRCKILGFPGTRVSGQMLHSNDLNAYNSFEQPDLLHPTTFSPRLEDGVLIVELPPLSVATATVEA</sequence>
<dbReference type="InterPro" id="IPR010720">
    <property type="entry name" value="Alpha-L-AF_C"/>
</dbReference>
<evidence type="ECO:0000256" key="1">
    <source>
        <dbReference type="ARBA" id="ARBA00001462"/>
    </source>
</evidence>
<comment type="caution">
    <text evidence="9">The sequence shown here is derived from an EMBL/GenBank/DDBJ whole genome shotgun (WGS) entry which is preliminary data.</text>
</comment>
<protein>
    <recommendedName>
        <fullName evidence="4">non-reducing end alpha-L-arabinofuranosidase</fullName>
        <ecNumber evidence="4">3.2.1.55</ecNumber>
    </recommendedName>
</protein>
<keyword evidence="6" id="KW-0119">Carbohydrate metabolism</keyword>
<organism evidence="9 10">
    <name type="scientific">Edaphobacter dinghuensis</name>
    <dbReference type="NCBI Taxonomy" id="1560005"/>
    <lineage>
        <taxon>Bacteria</taxon>
        <taxon>Pseudomonadati</taxon>
        <taxon>Acidobacteriota</taxon>
        <taxon>Terriglobia</taxon>
        <taxon>Terriglobales</taxon>
        <taxon>Acidobacteriaceae</taxon>
        <taxon>Edaphobacter</taxon>
    </lineage>
</organism>
<dbReference type="EC" id="3.2.1.55" evidence="4"/>
<evidence type="ECO:0000313" key="9">
    <source>
        <dbReference type="EMBL" id="GGG69678.1"/>
    </source>
</evidence>
<reference evidence="9" key="2">
    <citation type="submission" date="2020-09" db="EMBL/GenBank/DDBJ databases">
        <authorList>
            <person name="Sun Q."/>
            <person name="Zhou Y."/>
        </authorList>
    </citation>
    <scope>NUCLEOTIDE SEQUENCE</scope>
    <source>
        <strain evidence="9">CGMCC 1.12997</strain>
    </source>
</reference>
<reference evidence="9" key="1">
    <citation type="journal article" date="2014" name="Int. J. Syst. Evol. Microbiol.">
        <title>Complete genome sequence of Corynebacterium casei LMG S-19264T (=DSM 44701T), isolated from a smear-ripened cheese.</title>
        <authorList>
            <consortium name="US DOE Joint Genome Institute (JGI-PGF)"/>
            <person name="Walter F."/>
            <person name="Albersmeier A."/>
            <person name="Kalinowski J."/>
            <person name="Ruckert C."/>
        </authorList>
    </citation>
    <scope>NUCLEOTIDE SEQUENCE</scope>
    <source>
        <strain evidence="9">CGMCC 1.12997</strain>
    </source>
</reference>
<dbReference type="Proteomes" id="UP000647241">
    <property type="component" value="Unassembled WGS sequence"/>
</dbReference>
<dbReference type="Pfam" id="PF06964">
    <property type="entry name" value="Alpha-L-AF_C"/>
    <property type="match status" value="1"/>
</dbReference>
<comment type="subunit">
    <text evidence="3">Homohexamer; trimer of dimers.</text>
</comment>
<dbReference type="PANTHER" id="PTHR43576:SF2">
    <property type="entry name" value="INTRACELLULAR EXO-ALPHA-L-ARABINOFURANOSIDASE 2"/>
    <property type="match status" value="1"/>
</dbReference>
<dbReference type="InterPro" id="IPR013780">
    <property type="entry name" value="Glyco_hydro_b"/>
</dbReference>
<evidence type="ECO:0000256" key="3">
    <source>
        <dbReference type="ARBA" id="ARBA00011165"/>
    </source>
</evidence>
<dbReference type="Gene3D" id="2.60.40.1180">
    <property type="entry name" value="Golgi alpha-mannosidase II"/>
    <property type="match status" value="1"/>
</dbReference>
<dbReference type="PANTHER" id="PTHR43576">
    <property type="entry name" value="ALPHA-L-ARABINOFURANOSIDASE C-RELATED"/>
    <property type="match status" value="1"/>
</dbReference>
<dbReference type="InterPro" id="IPR055235">
    <property type="entry name" value="ASD1_cat"/>
</dbReference>
<dbReference type="AlphaFoldDB" id="A0A917LZR7"/>
<dbReference type="InterPro" id="IPR017853">
    <property type="entry name" value="GH"/>
</dbReference>
<dbReference type="SUPFAM" id="SSF51445">
    <property type="entry name" value="(Trans)glycosidases"/>
    <property type="match status" value="1"/>
</dbReference>
<feature type="domain" description="Alpha-L-arabinofuranosidase C-terminal" evidence="8">
    <location>
        <begin position="286"/>
        <end position="472"/>
    </location>
</feature>
<dbReference type="GO" id="GO:0046556">
    <property type="term" value="F:alpha-L-arabinofuranosidase activity"/>
    <property type="evidence" value="ECO:0007669"/>
    <property type="project" value="UniProtKB-EC"/>
</dbReference>
<evidence type="ECO:0000256" key="4">
    <source>
        <dbReference type="ARBA" id="ARBA00012670"/>
    </source>
</evidence>
<dbReference type="SUPFAM" id="SSF51011">
    <property type="entry name" value="Glycosyl hydrolase domain"/>
    <property type="match status" value="1"/>
</dbReference>
<evidence type="ECO:0000313" key="10">
    <source>
        <dbReference type="Proteomes" id="UP000647241"/>
    </source>
</evidence>
<comment type="catalytic activity">
    <reaction evidence="1">
        <text>Hydrolysis of terminal non-reducing alpha-L-arabinofuranoside residues in alpha-L-arabinosides.</text>
        <dbReference type="EC" id="3.2.1.55"/>
    </reaction>
</comment>
<evidence type="ECO:0000256" key="5">
    <source>
        <dbReference type="ARBA" id="ARBA00022801"/>
    </source>
</evidence>
<name>A0A917LZR7_9BACT</name>
<accession>A0A917LZR7</accession>
<proteinExistence type="inferred from homology"/>
<keyword evidence="10" id="KW-1185">Reference proteome</keyword>
<dbReference type="SMART" id="SM00813">
    <property type="entry name" value="Alpha-L-AF_C"/>
    <property type="match status" value="1"/>
</dbReference>
<gene>
    <name evidence="9" type="ORF">GCM10011585_09710</name>
</gene>